<dbReference type="STRING" id="1449976.KALB_1438"/>
<keyword evidence="1" id="KW-0812">Transmembrane</keyword>
<gene>
    <name evidence="2" type="ORF">KALB_1438</name>
</gene>
<organism evidence="2 3">
    <name type="scientific">Kutzneria albida DSM 43870</name>
    <dbReference type="NCBI Taxonomy" id="1449976"/>
    <lineage>
        <taxon>Bacteria</taxon>
        <taxon>Bacillati</taxon>
        <taxon>Actinomycetota</taxon>
        <taxon>Actinomycetes</taxon>
        <taxon>Pseudonocardiales</taxon>
        <taxon>Pseudonocardiaceae</taxon>
        <taxon>Kutzneria</taxon>
    </lineage>
</organism>
<dbReference type="KEGG" id="kal:KALB_1438"/>
<keyword evidence="1" id="KW-1133">Transmembrane helix</keyword>
<name>W5W2T5_9PSEU</name>
<dbReference type="HOGENOM" id="CLU_1150682_0_0_11"/>
<feature type="transmembrane region" description="Helical" evidence="1">
    <location>
        <begin position="214"/>
        <end position="232"/>
    </location>
</feature>
<proteinExistence type="predicted"/>
<feature type="transmembrane region" description="Helical" evidence="1">
    <location>
        <begin position="31"/>
        <end position="50"/>
    </location>
</feature>
<feature type="transmembrane region" description="Helical" evidence="1">
    <location>
        <begin position="142"/>
        <end position="163"/>
    </location>
</feature>
<dbReference type="Proteomes" id="UP000019225">
    <property type="component" value="Chromosome"/>
</dbReference>
<feature type="transmembrane region" description="Helical" evidence="1">
    <location>
        <begin position="114"/>
        <end position="136"/>
    </location>
</feature>
<keyword evidence="1" id="KW-0472">Membrane</keyword>
<evidence type="ECO:0000256" key="1">
    <source>
        <dbReference type="SAM" id="Phobius"/>
    </source>
</evidence>
<dbReference type="PATRIC" id="fig|1449976.3.peg.1447"/>
<dbReference type="AlphaFoldDB" id="W5W2T5"/>
<sequence length="241" mass="25772">MGYAKQFRNRYGDGDLGPPELLASRLRVRQWTQNASLAVFSAVLIVYVLLRVPGRSEPDDVIWMALLTAGLALPAWLALIVQRLAERRIARGLDQRVARETAVSVSAVLGRWSVACWLATYPLGVVLGVLAAVFAPTAADRSLGVVLLIAVLALGALSVAVGVDVTRRPAIAVDAGSLRADDLFRTEDLRMAAFPYPLLIAAVAAVNSANLMPLLAWSALLLLLTGAAAISWRTRGTVPQR</sequence>
<protein>
    <submittedName>
        <fullName evidence="2">Putative membrane protein</fullName>
    </submittedName>
</protein>
<evidence type="ECO:0000313" key="2">
    <source>
        <dbReference type="EMBL" id="AHH94811.1"/>
    </source>
</evidence>
<accession>W5W2T5</accession>
<feature type="transmembrane region" description="Helical" evidence="1">
    <location>
        <begin position="189"/>
        <end position="208"/>
    </location>
</feature>
<feature type="transmembrane region" description="Helical" evidence="1">
    <location>
        <begin position="62"/>
        <end position="81"/>
    </location>
</feature>
<keyword evidence="3" id="KW-1185">Reference proteome</keyword>
<evidence type="ECO:0000313" key="3">
    <source>
        <dbReference type="Proteomes" id="UP000019225"/>
    </source>
</evidence>
<dbReference type="EMBL" id="CP007155">
    <property type="protein sequence ID" value="AHH94811.1"/>
    <property type="molecule type" value="Genomic_DNA"/>
</dbReference>
<reference evidence="2 3" key="1">
    <citation type="journal article" date="2014" name="BMC Genomics">
        <title>Complete genome sequence of producer of the glycopeptide antibiotic Aculeximycin Kutzneria albida DSM 43870T, a representative of minor genus of Pseudonocardiaceae.</title>
        <authorList>
            <person name="Rebets Y."/>
            <person name="Tokovenko B."/>
            <person name="Lushchyk I."/>
            <person name="Ruckert C."/>
            <person name="Zaburannyi N."/>
            <person name="Bechthold A."/>
            <person name="Kalinowski J."/>
            <person name="Luzhetskyy A."/>
        </authorList>
    </citation>
    <scope>NUCLEOTIDE SEQUENCE [LARGE SCALE GENOMIC DNA]</scope>
    <source>
        <strain evidence="2">DSM 43870</strain>
    </source>
</reference>